<protein>
    <submittedName>
        <fullName evidence="2">Uncharacterized protein</fullName>
    </submittedName>
</protein>
<feature type="region of interest" description="Disordered" evidence="1">
    <location>
        <begin position="1"/>
        <end position="97"/>
    </location>
</feature>
<comment type="caution">
    <text evidence="2">The sequence shown here is derived from an EMBL/GenBank/DDBJ whole genome shotgun (WGS) entry which is preliminary data.</text>
</comment>
<evidence type="ECO:0000313" key="3">
    <source>
        <dbReference type="Proteomes" id="UP001157091"/>
    </source>
</evidence>
<reference evidence="3" key="1">
    <citation type="journal article" date="2019" name="Int. J. Syst. Evol. Microbiol.">
        <title>The Global Catalogue of Microorganisms (GCM) 10K type strain sequencing project: providing services to taxonomists for standard genome sequencing and annotation.</title>
        <authorList>
            <consortium name="The Broad Institute Genomics Platform"/>
            <consortium name="The Broad Institute Genome Sequencing Center for Infectious Disease"/>
            <person name="Wu L."/>
            <person name="Ma J."/>
        </authorList>
    </citation>
    <scope>NUCLEOTIDE SEQUENCE [LARGE SCALE GENOMIC DNA]</scope>
    <source>
        <strain evidence="3">NBRC 106348</strain>
    </source>
</reference>
<proteinExistence type="predicted"/>
<dbReference type="Proteomes" id="UP001157091">
    <property type="component" value="Unassembled WGS sequence"/>
</dbReference>
<gene>
    <name evidence="2" type="ORF">GCM10025864_27940</name>
</gene>
<keyword evidence="3" id="KW-1185">Reference proteome</keyword>
<accession>A0ABQ6I5H4</accession>
<feature type="compositionally biased region" description="Basic and acidic residues" evidence="1">
    <location>
        <begin position="1"/>
        <end position="15"/>
    </location>
</feature>
<organism evidence="2 3">
    <name type="scientific">Luteimicrobium album</name>
    <dbReference type="NCBI Taxonomy" id="1054550"/>
    <lineage>
        <taxon>Bacteria</taxon>
        <taxon>Bacillati</taxon>
        <taxon>Actinomycetota</taxon>
        <taxon>Actinomycetes</taxon>
        <taxon>Micrococcales</taxon>
        <taxon>Luteimicrobium</taxon>
    </lineage>
</organism>
<name>A0ABQ6I5H4_9MICO</name>
<dbReference type="EMBL" id="BSUK01000001">
    <property type="protein sequence ID" value="GMA25035.1"/>
    <property type="molecule type" value="Genomic_DNA"/>
</dbReference>
<sequence length="97" mass="10260">MQRPAGRTEEGGEGQREDDERDARAGGVGLPAHELDEDDDPPTARPTASSRVPPTRQRRVQGRSGRPGAGAGVLTGPLSRTGPCGEEEPPATTMWDM</sequence>
<evidence type="ECO:0000256" key="1">
    <source>
        <dbReference type="SAM" id="MobiDB-lite"/>
    </source>
</evidence>
<evidence type="ECO:0000313" key="2">
    <source>
        <dbReference type="EMBL" id="GMA25035.1"/>
    </source>
</evidence>